<keyword evidence="7" id="KW-1185">Reference proteome</keyword>
<gene>
    <name evidence="6" type="ORF">K469DRAFT_687610</name>
</gene>
<evidence type="ECO:0000256" key="3">
    <source>
        <dbReference type="ARBA" id="ARBA00022840"/>
    </source>
</evidence>
<dbReference type="SUPFAM" id="SSF56059">
    <property type="entry name" value="Glutathione synthetase ATP-binding domain-like"/>
    <property type="match status" value="1"/>
</dbReference>
<dbReference type="EMBL" id="ML994632">
    <property type="protein sequence ID" value="KAF2185755.1"/>
    <property type="molecule type" value="Genomic_DNA"/>
</dbReference>
<accession>A0A6A6E431</accession>
<dbReference type="GO" id="GO:0005524">
    <property type="term" value="F:ATP binding"/>
    <property type="evidence" value="ECO:0007669"/>
    <property type="project" value="UniProtKB-UniRule"/>
</dbReference>
<dbReference type="GO" id="GO:0046872">
    <property type="term" value="F:metal ion binding"/>
    <property type="evidence" value="ECO:0007669"/>
    <property type="project" value="InterPro"/>
</dbReference>
<dbReference type="InterPro" id="IPR011761">
    <property type="entry name" value="ATP-grasp"/>
</dbReference>
<reference evidence="6" key="1">
    <citation type="journal article" date="2020" name="Stud. Mycol.">
        <title>101 Dothideomycetes genomes: a test case for predicting lifestyles and emergence of pathogens.</title>
        <authorList>
            <person name="Haridas S."/>
            <person name="Albert R."/>
            <person name="Binder M."/>
            <person name="Bloem J."/>
            <person name="Labutti K."/>
            <person name="Salamov A."/>
            <person name="Andreopoulos B."/>
            <person name="Baker S."/>
            <person name="Barry K."/>
            <person name="Bills G."/>
            <person name="Bluhm B."/>
            <person name="Cannon C."/>
            <person name="Castanera R."/>
            <person name="Culley D."/>
            <person name="Daum C."/>
            <person name="Ezra D."/>
            <person name="Gonzalez J."/>
            <person name="Henrissat B."/>
            <person name="Kuo A."/>
            <person name="Liang C."/>
            <person name="Lipzen A."/>
            <person name="Lutzoni F."/>
            <person name="Magnuson J."/>
            <person name="Mondo S."/>
            <person name="Nolan M."/>
            <person name="Ohm R."/>
            <person name="Pangilinan J."/>
            <person name="Park H.-J."/>
            <person name="Ramirez L."/>
            <person name="Alfaro M."/>
            <person name="Sun H."/>
            <person name="Tritt A."/>
            <person name="Yoshinaga Y."/>
            <person name="Zwiers L.-H."/>
            <person name="Turgeon B."/>
            <person name="Goodwin S."/>
            <person name="Spatafora J."/>
            <person name="Crous P."/>
            <person name="Grigoriev I."/>
        </authorList>
    </citation>
    <scope>NUCLEOTIDE SEQUENCE</scope>
    <source>
        <strain evidence="6">CBS 207.26</strain>
    </source>
</reference>
<evidence type="ECO:0000313" key="6">
    <source>
        <dbReference type="EMBL" id="KAF2185755.1"/>
    </source>
</evidence>
<proteinExistence type="predicted"/>
<keyword evidence="1" id="KW-0436">Ligase</keyword>
<dbReference type="Proteomes" id="UP000800200">
    <property type="component" value="Unassembled WGS sequence"/>
</dbReference>
<dbReference type="Gene3D" id="3.30.470.20">
    <property type="entry name" value="ATP-grasp fold, B domain"/>
    <property type="match status" value="1"/>
</dbReference>
<dbReference type="PROSITE" id="PS50975">
    <property type="entry name" value="ATP_GRASP"/>
    <property type="match status" value="1"/>
</dbReference>
<dbReference type="Pfam" id="PF18130">
    <property type="entry name" value="ATPgrasp_N"/>
    <property type="match status" value="1"/>
</dbReference>
<evidence type="ECO:0000313" key="7">
    <source>
        <dbReference type="Proteomes" id="UP000800200"/>
    </source>
</evidence>
<name>A0A6A6E431_9PEZI</name>
<dbReference type="InterPro" id="IPR041472">
    <property type="entry name" value="BL00235/CARNS1_N"/>
</dbReference>
<dbReference type="GO" id="GO:0016874">
    <property type="term" value="F:ligase activity"/>
    <property type="evidence" value="ECO:0007669"/>
    <property type="project" value="UniProtKB-KW"/>
</dbReference>
<keyword evidence="2 4" id="KW-0547">Nucleotide-binding</keyword>
<dbReference type="Gene3D" id="3.40.50.20">
    <property type="match status" value="1"/>
</dbReference>
<feature type="domain" description="ATP-grasp" evidence="5">
    <location>
        <begin position="307"/>
        <end position="544"/>
    </location>
</feature>
<dbReference type="PANTHER" id="PTHR43585:SF2">
    <property type="entry name" value="ATP-GRASP ENZYME FSQD"/>
    <property type="match status" value="1"/>
</dbReference>
<evidence type="ECO:0000256" key="2">
    <source>
        <dbReference type="ARBA" id="ARBA00022741"/>
    </source>
</evidence>
<sequence length="655" mass="72782">MVAKDNHKALLRLEEAGSTAHLEILEHPPHLHENGTSLWSLDILVTATQHSEGIGLSEQPPTLILSGTDPPLVEFLMSVPSHHAVEHDHQPLPIRLLFSTRNGYVIRSDFLEQRLECSEHISRATSFLFPLQPVNAVHQDITLPALGKTLSKAIGAVVPLPSATFQDLDIDLRNRLSFSWLVPTPLKPRRIAWVQGREDIDCIERALKAAAALGIILVILDESSHWLQDPHTPWAYLREAFVEVDITPNIGFAGRVANAVRTYPHKIDGIVTISDVRLPGVARACQMVGLPTESPEAYEIAGNKGHTRLLETVGANESFVLSSADELETFLEQRQPRHGPPLRYPLVVKPVVGWCSDCVSKVQNYTELTIAVQKASARHADSAKRSTAVVIEPYVDGPEVDANFALLDGEILFYDVNDDFPSPADVPGAGFNANFQETQNVMPSGLPTEEIIAIRDQMRQSMLRQGFRSGVFHCEGRVRNSRVKYAVKDGNVVDLTPTNGDGSHEEPQVYLHEINARPPGYLESVAVLFAYGIDYYALRMLMALGPAENARVRALSQSFLNGPQFHLSLMILQQTRAGIMKTADAAKEFLEEHPDIKTKVVDYYTRKKGGDVLDGPNASALWWIAYFSVISRESRGDLLRQVDFIQQNFKYEIEE</sequence>
<evidence type="ECO:0000256" key="4">
    <source>
        <dbReference type="PROSITE-ProRule" id="PRU00409"/>
    </source>
</evidence>
<dbReference type="AlphaFoldDB" id="A0A6A6E431"/>
<dbReference type="Pfam" id="PF13535">
    <property type="entry name" value="ATP-grasp_4"/>
    <property type="match status" value="1"/>
</dbReference>
<protein>
    <recommendedName>
        <fullName evidence="5">ATP-grasp domain-containing protein</fullName>
    </recommendedName>
</protein>
<dbReference type="InterPro" id="IPR052032">
    <property type="entry name" value="ATP-dep_AA_Ligase"/>
</dbReference>
<dbReference type="OrthoDB" id="434648at2759"/>
<evidence type="ECO:0000259" key="5">
    <source>
        <dbReference type="PROSITE" id="PS50975"/>
    </source>
</evidence>
<dbReference type="PANTHER" id="PTHR43585">
    <property type="entry name" value="FUMIPYRROLE BIOSYNTHESIS PROTEIN C"/>
    <property type="match status" value="1"/>
</dbReference>
<evidence type="ECO:0000256" key="1">
    <source>
        <dbReference type="ARBA" id="ARBA00022598"/>
    </source>
</evidence>
<organism evidence="6 7">
    <name type="scientific">Zopfia rhizophila CBS 207.26</name>
    <dbReference type="NCBI Taxonomy" id="1314779"/>
    <lineage>
        <taxon>Eukaryota</taxon>
        <taxon>Fungi</taxon>
        <taxon>Dikarya</taxon>
        <taxon>Ascomycota</taxon>
        <taxon>Pezizomycotina</taxon>
        <taxon>Dothideomycetes</taxon>
        <taxon>Dothideomycetes incertae sedis</taxon>
        <taxon>Zopfiaceae</taxon>
        <taxon>Zopfia</taxon>
    </lineage>
</organism>
<keyword evidence="3 4" id="KW-0067">ATP-binding</keyword>